<dbReference type="InterPro" id="IPR036097">
    <property type="entry name" value="HisK_dim/P_sf"/>
</dbReference>
<dbReference type="FunFam" id="1.10.287.130:FF:000001">
    <property type="entry name" value="Two-component sensor histidine kinase"/>
    <property type="match status" value="1"/>
</dbReference>
<dbReference type="SUPFAM" id="SSF52172">
    <property type="entry name" value="CheY-like"/>
    <property type="match status" value="2"/>
</dbReference>
<proteinExistence type="predicted"/>
<evidence type="ECO:0000256" key="8">
    <source>
        <dbReference type="PROSITE-ProRule" id="PRU00169"/>
    </source>
</evidence>
<dbReference type="EMBL" id="SJPU01000002">
    <property type="protein sequence ID" value="TWU15434.1"/>
    <property type="molecule type" value="Genomic_DNA"/>
</dbReference>
<dbReference type="SUPFAM" id="SSF55874">
    <property type="entry name" value="ATPase domain of HSP90 chaperone/DNA topoisomerase II/histidine kinase"/>
    <property type="match status" value="1"/>
</dbReference>
<dbReference type="InterPro" id="IPR011006">
    <property type="entry name" value="CheY-like_superfamily"/>
</dbReference>
<dbReference type="InterPro" id="IPR001789">
    <property type="entry name" value="Sig_transdc_resp-reg_receiver"/>
</dbReference>
<dbReference type="SUPFAM" id="SSF47384">
    <property type="entry name" value="Homodimeric domain of signal transducing histidine kinase"/>
    <property type="match status" value="1"/>
</dbReference>
<evidence type="ECO:0000256" key="7">
    <source>
        <dbReference type="ARBA" id="ARBA00023136"/>
    </source>
</evidence>
<dbReference type="Gene3D" id="1.10.287.130">
    <property type="match status" value="1"/>
</dbReference>
<protein>
    <recommendedName>
        <fullName evidence="2">histidine kinase</fullName>
        <ecNumber evidence="2">2.7.13.3</ecNumber>
    </recommendedName>
</protein>
<dbReference type="GO" id="GO:0000155">
    <property type="term" value="F:phosphorelay sensor kinase activity"/>
    <property type="evidence" value="ECO:0007669"/>
    <property type="project" value="InterPro"/>
</dbReference>
<comment type="caution">
    <text evidence="11">The sequence shown here is derived from an EMBL/GenBank/DDBJ whole genome shotgun (WGS) entry which is preliminary data.</text>
</comment>
<dbReference type="PROSITE" id="PS50110">
    <property type="entry name" value="RESPONSE_REGULATORY"/>
    <property type="match status" value="2"/>
</dbReference>
<evidence type="ECO:0000313" key="12">
    <source>
        <dbReference type="Proteomes" id="UP000319908"/>
    </source>
</evidence>
<dbReference type="OrthoDB" id="9813394at2"/>
<evidence type="ECO:0000259" key="9">
    <source>
        <dbReference type="PROSITE" id="PS50109"/>
    </source>
</evidence>
<dbReference type="InterPro" id="IPR004358">
    <property type="entry name" value="Sig_transdc_His_kin-like_C"/>
</dbReference>
<dbReference type="PANTHER" id="PTHR43547:SF2">
    <property type="entry name" value="HYBRID SIGNAL TRANSDUCTION HISTIDINE KINASE C"/>
    <property type="match status" value="1"/>
</dbReference>
<name>A0A5C6BXA6_9BACT</name>
<dbReference type="Pfam" id="PF02518">
    <property type="entry name" value="HATPase_c"/>
    <property type="match status" value="1"/>
</dbReference>
<accession>A0A5C6BXA6</accession>
<dbReference type="InterPro" id="IPR005467">
    <property type="entry name" value="His_kinase_dom"/>
</dbReference>
<dbReference type="Proteomes" id="UP000319908">
    <property type="component" value="Unassembled WGS sequence"/>
</dbReference>
<feature type="domain" description="Response regulatory" evidence="10">
    <location>
        <begin position="10"/>
        <end position="127"/>
    </location>
</feature>
<dbReference type="CDD" id="cd00075">
    <property type="entry name" value="HATPase"/>
    <property type="match status" value="1"/>
</dbReference>
<dbReference type="InterPro" id="IPR003661">
    <property type="entry name" value="HisK_dim/P_dom"/>
</dbReference>
<dbReference type="InterPro" id="IPR003594">
    <property type="entry name" value="HATPase_dom"/>
</dbReference>
<dbReference type="RefSeq" id="WP_146407313.1">
    <property type="nucleotide sequence ID" value="NZ_SJPU01000002.1"/>
</dbReference>
<feature type="modified residue" description="4-aspartylphosphate" evidence="8">
    <location>
        <position position="59"/>
    </location>
</feature>
<dbReference type="EC" id="2.7.13.3" evidence="2"/>
<evidence type="ECO:0000256" key="3">
    <source>
        <dbReference type="ARBA" id="ARBA00022553"/>
    </source>
</evidence>
<evidence type="ECO:0000256" key="6">
    <source>
        <dbReference type="ARBA" id="ARBA00023012"/>
    </source>
</evidence>
<feature type="domain" description="Response regulatory" evidence="10">
    <location>
        <begin position="419"/>
        <end position="535"/>
    </location>
</feature>
<keyword evidence="3 8" id="KW-0597">Phosphoprotein</keyword>
<feature type="domain" description="Histidine kinase" evidence="9">
    <location>
        <begin position="177"/>
        <end position="398"/>
    </location>
</feature>
<keyword evidence="7" id="KW-0472">Membrane</keyword>
<reference evidence="11 12" key="1">
    <citation type="journal article" date="2020" name="Antonie Van Leeuwenhoek">
        <title>Rhodopirellula heiligendammensis sp. nov., Rhodopirellula pilleata sp. nov., and Rhodopirellula solitaria sp. nov. isolated from natural or artificial marine surfaces in Northern Germany and California, USA, and emended description of the genus Rhodopirellula.</title>
        <authorList>
            <person name="Kallscheuer N."/>
            <person name="Wiegand S."/>
            <person name="Jogler M."/>
            <person name="Boedeker C."/>
            <person name="Peeters S.H."/>
            <person name="Rast P."/>
            <person name="Heuer A."/>
            <person name="Jetten M.S.M."/>
            <person name="Rohde M."/>
            <person name="Jogler C."/>
        </authorList>
    </citation>
    <scope>NUCLEOTIDE SEQUENCE [LARGE SCALE GENOMIC DNA]</scope>
    <source>
        <strain evidence="11 12">Poly21</strain>
    </source>
</reference>
<dbReference type="Gene3D" id="3.40.50.2300">
    <property type="match status" value="2"/>
</dbReference>
<dbReference type="Gene3D" id="3.30.565.10">
    <property type="entry name" value="Histidine kinase-like ATPase, C-terminal domain"/>
    <property type="match status" value="1"/>
</dbReference>
<dbReference type="Pfam" id="PF00512">
    <property type="entry name" value="HisKA"/>
    <property type="match status" value="1"/>
</dbReference>
<dbReference type="AlphaFoldDB" id="A0A5C6BXA6"/>
<dbReference type="PROSITE" id="PS50109">
    <property type="entry name" value="HIS_KIN"/>
    <property type="match status" value="1"/>
</dbReference>
<dbReference type="Pfam" id="PF00072">
    <property type="entry name" value="Response_reg"/>
    <property type="match status" value="2"/>
</dbReference>
<dbReference type="FunFam" id="3.30.565.10:FF:000006">
    <property type="entry name" value="Sensor histidine kinase WalK"/>
    <property type="match status" value="1"/>
</dbReference>
<dbReference type="SMART" id="SM00387">
    <property type="entry name" value="HATPase_c"/>
    <property type="match status" value="1"/>
</dbReference>
<feature type="modified residue" description="4-aspartylphosphate" evidence="8">
    <location>
        <position position="468"/>
    </location>
</feature>
<evidence type="ECO:0000256" key="5">
    <source>
        <dbReference type="ARBA" id="ARBA00022777"/>
    </source>
</evidence>
<dbReference type="SMART" id="SM00448">
    <property type="entry name" value="REC"/>
    <property type="match status" value="2"/>
</dbReference>
<sequence length="541" mass="59462">MSNETPAAVNFLIVDDREANLIALERLLQRDGLNLLKARSGAEALELLLQYDVALALVDVQMPGMDGFELAELMRGSDRTRRIPIVFVTAGTTDQRRRFEGYEKGAVDFLQKPIENDVLKSKATVFFDLYSERQEVTRQRDEMAKISRENARLLEESRQFAAALQRADQRKDEFLATLAHELRNPLSPILSGIQLLSMMSSEESNPEENAEMLEMIERQVHHMVRLVDDLLEVSRITSGKIHLQTSSINLADVVKHAIETSEPNIEAGQHQFAIHGPTEQLIVNGDMTRLAQVISNLLNNAARYTPSGGQISLSVTSDESFAYITVKDNGIGIPVQMQERVFELFAQVNRKLKQSEGGLGIGLALVKRIVELHGGTVTVASDGENQGAAFRIALPLLTSESAPSEAVITDDTTACNALKIMAVDDNVDALNSLKRLLVAMGHDVATEESGAAGIQRFQTFGPSCMFLDIGMPEMDGYEVAKQIRQLPGGDAVKLFALTGWGQQQDRARSDAAGFDFHLVKPVTKSAIEQLLRSVSHSPDLG</sequence>
<dbReference type="SMART" id="SM00388">
    <property type="entry name" value="HisKA"/>
    <property type="match status" value="1"/>
</dbReference>
<evidence type="ECO:0000256" key="4">
    <source>
        <dbReference type="ARBA" id="ARBA00022679"/>
    </source>
</evidence>
<evidence type="ECO:0000259" key="10">
    <source>
        <dbReference type="PROSITE" id="PS50110"/>
    </source>
</evidence>
<comment type="catalytic activity">
    <reaction evidence="1">
        <text>ATP + protein L-histidine = ADP + protein N-phospho-L-histidine.</text>
        <dbReference type="EC" id="2.7.13.3"/>
    </reaction>
</comment>
<evidence type="ECO:0000256" key="2">
    <source>
        <dbReference type="ARBA" id="ARBA00012438"/>
    </source>
</evidence>
<organism evidence="11 12">
    <name type="scientific">Allorhodopirellula heiligendammensis</name>
    <dbReference type="NCBI Taxonomy" id="2714739"/>
    <lineage>
        <taxon>Bacteria</taxon>
        <taxon>Pseudomonadati</taxon>
        <taxon>Planctomycetota</taxon>
        <taxon>Planctomycetia</taxon>
        <taxon>Pirellulales</taxon>
        <taxon>Pirellulaceae</taxon>
        <taxon>Allorhodopirellula</taxon>
    </lineage>
</organism>
<dbReference type="PANTHER" id="PTHR43547">
    <property type="entry name" value="TWO-COMPONENT HISTIDINE KINASE"/>
    <property type="match status" value="1"/>
</dbReference>
<evidence type="ECO:0000256" key="1">
    <source>
        <dbReference type="ARBA" id="ARBA00000085"/>
    </source>
</evidence>
<evidence type="ECO:0000313" key="11">
    <source>
        <dbReference type="EMBL" id="TWU15434.1"/>
    </source>
</evidence>
<dbReference type="CDD" id="cd00082">
    <property type="entry name" value="HisKA"/>
    <property type="match status" value="1"/>
</dbReference>
<dbReference type="InterPro" id="IPR036890">
    <property type="entry name" value="HATPase_C_sf"/>
</dbReference>
<keyword evidence="12" id="KW-1185">Reference proteome</keyword>
<keyword evidence="6" id="KW-0902">Two-component regulatory system</keyword>
<keyword evidence="5 11" id="KW-0418">Kinase</keyword>
<gene>
    <name evidence="11" type="primary">todS</name>
    <name evidence="11" type="ORF">Poly21_26290</name>
</gene>
<keyword evidence="4 11" id="KW-0808">Transferase</keyword>
<dbReference type="PRINTS" id="PR00344">
    <property type="entry name" value="BCTRLSENSOR"/>
</dbReference>
<dbReference type="CDD" id="cd17580">
    <property type="entry name" value="REC_2_DhkD-like"/>
    <property type="match status" value="1"/>
</dbReference>